<dbReference type="RefSeq" id="XP_055887444.1">
    <property type="nucleotide sequence ID" value="XM_056031469.1"/>
</dbReference>
<proteinExistence type="predicted"/>
<keyword evidence="3" id="KW-0732">Signal</keyword>
<dbReference type="PROSITE" id="PS50835">
    <property type="entry name" value="IG_LIKE"/>
    <property type="match status" value="1"/>
</dbReference>
<organism evidence="5 6">
    <name type="scientific">Biomphalaria glabrata</name>
    <name type="common">Bloodfluke planorb</name>
    <name type="synonym">Freshwater snail</name>
    <dbReference type="NCBI Taxonomy" id="6526"/>
    <lineage>
        <taxon>Eukaryota</taxon>
        <taxon>Metazoa</taxon>
        <taxon>Spiralia</taxon>
        <taxon>Lophotrochozoa</taxon>
        <taxon>Mollusca</taxon>
        <taxon>Gastropoda</taxon>
        <taxon>Heterobranchia</taxon>
        <taxon>Euthyneura</taxon>
        <taxon>Panpulmonata</taxon>
        <taxon>Hygrophila</taxon>
        <taxon>Lymnaeoidea</taxon>
        <taxon>Planorbidae</taxon>
        <taxon>Biomphalaria</taxon>
    </lineage>
</organism>
<evidence type="ECO:0000256" key="2">
    <source>
        <dbReference type="SAM" id="Phobius"/>
    </source>
</evidence>
<feature type="compositionally biased region" description="Polar residues" evidence="1">
    <location>
        <begin position="490"/>
        <end position="499"/>
    </location>
</feature>
<feature type="region of interest" description="Disordered" evidence="1">
    <location>
        <begin position="490"/>
        <end position="520"/>
    </location>
</feature>
<dbReference type="InterPro" id="IPR007110">
    <property type="entry name" value="Ig-like_dom"/>
</dbReference>
<dbReference type="OrthoDB" id="10290129at2759"/>
<sequence length="520" mass="57640">MYPYDSKCCLLWILLILNKGLCGSTWSPMVKENDSISLNCTAQMAKKSSWKLENKEISTCFNSSSSCNVTNKDVFTASLNNEIHYLTINDAQRDFKTFTFFSDDVKVEACSCDLCVTSKPAKPTCQMPTLDKRNTSLNIVCETSSVYPDAVCSLSHFKTGVAFHGNVWTATNRSGGELANVSVKCFISIDLQDLSPSEESFRVSFSPTCNLNDGTFNKDLTSDSDFSPLITLKLPTVSPLNCTDSEYTPIGSMATCRCELSDVGNPPGSANWYTDYGREVGIPDGRSSILKVSFNASDRTPRFYCRPVSILNTTSDKSQIMFQPKFYCPPQSPPVFTVTNADIVDTKVLVTRDVNVKVSCRVGDVVTSVTLECATQMMTAVGQYASWTVKVNESIDGLSCRCTAKDELGCYHQAAELTFTLIKEVKDLTLQWLAVGLGTAGGLILIIIVSAFIIRRLIKKPAQQKDKTKTQNQYDNIYNEESIYSQIYDNNDYANPTSHDQTDDAFDSIENDKHQRTMTK</sequence>
<keyword evidence="5" id="KW-1185">Reference proteome</keyword>
<evidence type="ECO:0000256" key="3">
    <source>
        <dbReference type="SAM" id="SignalP"/>
    </source>
</evidence>
<evidence type="ECO:0000259" key="4">
    <source>
        <dbReference type="PROSITE" id="PS50835"/>
    </source>
</evidence>
<feature type="compositionally biased region" description="Basic and acidic residues" evidence="1">
    <location>
        <begin position="510"/>
        <end position="520"/>
    </location>
</feature>
<evidence type="ECO:0000313" key="5">
    <source>
        <dbReference type="Proteomes" id="UP001165740"/>
    </source>
</evidence>
<evidence type="ECO:0000256" key="1">
    <source>
        <dbReference type="SAM" id="MobiDB-lite"/>
    </source>
</evidence>
<feature type="transmembrane region" description="Helical" evidence="2">
    <location>
        <begin position="432"/>
        <end position="454"/>
    </location>
</feature>
<gene>
    <name evidence="6 7" type="primary">LOC106059474</name>
</gene>
<keyword evidence="2" id="KW-0472">Membrane</keyword>
<protein>
    <submittedName>
        <fullName evidence="6 7">Uncharacterized protein LOC106059474 isoform X1</fullName>
    </submittedName>
</protein>
<evidence type="ECO:0000313" key="7">
    <source>
        <dbReference type="RefSeq" id="XP_055887445.1"/>
    </source>
</evidence>
<evidence type="ECO:0000313" key="6">
    <source>
        <dbReference type="RefSeq" id="XP_055887444.1"/>
    </source>
</evidence>
<name>A0A9W3AJR8_BIOGL</name>
<dbReference type="OMA" id="PANSEYC"/>
<dbReference type="GeneID" id="106059474"/>
<dbReference type="RefSeq" id="XP_055887445.1">
    <property type="nucleotide sequence ID" value="XM_056031470.1"/>
</dbReference>
<accession>A0A9W3AJR8</accession>
<dbReference type="AlphaFoldDB" id="A0A9W3AJR8"/>
<reference evidence="6 7" key="1">
    <citation type="submission" date="2025-04" db="UniProtKB">
        <authorList>
            <consortium name="RefSeq"/>
        </authorList>
    </citation>
    <scope>IDENTIFICATION</scope>
</reference>
<dbReference type="Proteomes" id="UP001165740">
    <property type="component" value="Chromosome 6"/>
</dbReference>
<feature type="chain" id="PRO_5044702831" evidence="3">
    <location>
        <begin position="24"/>
        <end position="520"/>
    </location>
</feature>
<feature type="signal peptide" evidence="3">
    <location>
        <begin position="1"/>
        <end position="23"/>
    </location>
</feature>
<keyword evidence="2" id="KW-1133">Transmembrane helix</keyword>
<keyword evidence="2" id="KW-0812">Transmembrane</keyword>
<feature type="domain" description="Ig-like" evidence="4">
    <location>
        <begin position="235"/>
        <end position="306"/>
    </location>
</feature>